<dbReference type="EMBL" id="JACIEU010000001">
    <property type="protein sequence ID" value="MBB4146394.1"/>
    <property type="molecule type" value="Genomic_DNA"/>
</dbReference>
<evidence type="ECO:0000259" key="1">
    <source>
        <dbReference type="Pfam" id="PF08401"/>
    </source>
</evidence>
<protein>
    <submittedName>
        <fullName evidence="3">Antirestriction protein ArdC</fullName>
    </submittedName>
</protein>
<gene>
    <name evidence="3" type="ORF">GGQ90_000147</name>
</gene>
<proteinExistence type="predicted"/>
<dbReference type="Pfam" id="PF08401">
    <property type="entry name" value="ArdcN"/>
    <property type="match status" value="1"/>
</dbReference>
<dbReference type="PIRSF" id="PIRSF037112">
    <property type="entry name" value="Antirestriction_ArdC"/>
    <property type="match status" value="1"/>
</dbReference>
<accession>A0A7W6LL56</accession>
<dbReference type="AlphaFoldDB" id="A0A7W6LL56"/>
<dbReference type="RefSeq" id="WP_188080355.1">
    <property type="nucleotide sequence ID" value="NZ_JACIEU010000001.1"/>
</dbReference>
<reference evidence="3 4" key="1">
    <citation type="submission" date="2020-08" db="EMBL/GenBank/DDBJ databases">
        <title>Genomic Encyclopedia of Type Strains, Phase IV (KMG-IV): sequencing the most valuable type-strain genomes for metagenomic binning, comparative biology and taxonomic classification.</title>
        <authorList>
            <person name="Goeker M."/>
        </authorList>
    </citation>
    <scope>NUCLEOTIDE SEQUENCE [LARGE SCALE GENOMIC DNA]</scope>
    <source>
        <strain evidence="3 4">DSM 19371</strain>
    </source>
</reference>
<dbReference type="GO" id="GO:0003697">
    <property type="term" value="F:single-stranded DNA binding"/>
    <property type="evidence" value="ECO:0007669"/>
    <property type="project" value="InterPro"/>
</dbReference>
<evidence type="ECO:0000313" key="4">
    <source>
        <dbReference type="Proteomes" id="UP000590524"/>
    </source>
</evidence>
<evidence type="ECO:0000313" key="3">
    <source>
        <dbReference type="EMBL" id="MBB4146394.1"/>
    </source>
</evidence>
<dbReference type="Proteomes" id="UP000590524">
    <property type="component" value="Unassembled WGS sequence"/>
</dbReference>
<comment type="caution">
    <text evidence="3">The sequence shown here is derived from an EMBL/GenBank/DDBJ whole genome shotgun (WGS) entry which is preliminary data.</text>
</comment>
<name>A0A7W6LL56_9SPHN</name>
<feature type="domain" description="Polyvalent protein metallopeptidase" evidence="2">
    <location>
        <begin position="174"/>
        <end position="297"/>
    </location>
</feature>
<organism evidence="3 4">
    <name type="scientific">Sphingobium scionense</name>
    <dbReference type="NCBI Taxonomy" id="1404341"/>
    <lineage>
        <taxon>Bacteria</taxon>
        <taxon>Pseudomonadati</taxon>
        <taxon>Pseudomonadota</taxon>
        <taxon>Alphaproteobacteria</taxon>
        <taxon>Sphingomonadales</taxon>
        <taxon>Sphingomonadaceae</taxon>
        <taxon>Sphingobium</taxon>
    </lineage>
</organism>
<dbReference type="InterPro" id="IPR017113">
    <property type="entry name" value="Antirestriction_ArdC"/>
</dbReference>
<dbReference type="Pfam" id="PF18818">
    <property type="entry name" value="MPTase-PolyVal"/>
    <property type="match status" value="1"/>
</dbReference>
<sequence>MGYQDKTARLGGSLYSEVTDRIVAQIEEGTLPWVRPWDNGKAALGLPRNAGTGRRYSGINVLILWHRLFEQGYGSQRWLTYRQAQALGGNVRKGEQGTTVCYVSTQSSLRGSEEPLARFTPREDDTVPTGPDGEQRQIAFFKRFTVFNLDQCEGVEDAGSSSVTTWNKALIIPRANALIGATGADIRIGGGEAYYAPQDDYIRVPRPEHFHEPINWFRTVLHELGHWSGHRSRLDRLPDTGFASPAYAREELIAEMASAFLCAELGIVPTVRHADYLGAWLSVLREDSKAIFRAASQASKAADFLLAYLGEGGEDHD</sequence>
<keyword evidence="4" id="KW-1185">Reference proteome</keyword>
<dbReference type="InterPro" id="IPR041459">
    <property type="entry name" value="MPTase-PolyVal"/>
</dbReference>
<feature type="domain" description="N-terminal" evidence="1">
    <location>
        <begin position="14"/>
        <end position="147"/>
    </location>
</feature>
<dbReference type="InterPro" id="IPR013610">
    <property type="entry name" value="ArdC_N"/>
</dbReference>
<evidence type="ECO:0000259" key="2">
    <source>
        <dbReference type="Pfam" id="PF18818"/>
    </source>
</evidence>